<keyword evidence="1" id="KW-0560">Oxidoreductase</keyword>
<keyword evidence="4" id="KW-1185">Reference proteome</keyword>
<reference evidence="3 4" key="1">
    <citation type="submission" date="2019-03" db="EMBL/GenBank/DDBJ databases">
        <title>Genomics of glacier-inhabiting Cryobacterium strains.</title>
        <authorList>
            <person name="Liu Q."/>
            <person name="Xin Y.-H."/>
        </authorList>
    </citation>
    <scope>NUCLEOTIDE SEQUENCE [LARGE SCALE GENOMIC DNA]</scope>
    <source>
        <strain evidence="3 4">Sr36</strain>
    </source>
</reference>
<dbReference type="GO" id="GO:0008688">
    <property type="term" value="F:3-(3-hydroxyphenyl)propionate hydroxylase activity"/>
    <property type="evidence" value="ECO:0007669"/>
    <property type="project" value="TreeGrafter"/>
</dbReference>
<evidence type="ECO:0000313" key="4">
    <source>
        <dbReference type="Proteomes" id="UP000298154"/>
    </source>
</evidence>
<protein>
    <submittedName>
        <fullName evidence="3">FAD-dependent monooxygenase</fullName>
    </submittedName>
</protein>
<dbReference type="PRINTS" id="PR00420">
    <property type="entry name" value="RNGMNOXGNASE"/>
</dbReference>
<organism evidence="3 4">
    <name type="scientific">Cryobacterium ruanii</name>
    <dbReference type="NCBI Taxonomy" id="1259197"/>
    <lineage>
        <taxon>Bacteria</taxon>
        <taxon>Bacillati</taxon>
        <taxon>Actinomycetota</taxon>
        <taxon>Actinomycetes</taxon>
        <taxon>Micrococcales</taxon>
        <taxon>Microbacteriaceae</taxon>
        <taxon>Cryobacterium</taxon>
    </lineage>
</organism>
<dbReference type="GO" id="GO:0019622">
    <property type="term" value="P:3-(3-hydroxy)phenylpropionate catabolic process"/>
    <property type="evidence" value="ECO:0007669"/>
    <property type="project" value="TreeGrafter"/>
</dbReference>
<evidence type="ECO:0000259" key="2">
    <source>
        <dbReference type="Pfam" id="PF01494"/>
    </source>
</evidence>
<dbReference type="SUPFAM" id="SSF51905">
    <property type="entry name" value="FAD/NAD(P)-binding domain"/>
    <property type="match status" value="1"/>
</dbReference>
<dbReference type="PANTHER" id="PTHR43476">
    <property type="entry name" value="3-(3-HYDROXY-PHENYL)PROPIONATE/3-HYDROXYCINNAMIC ACID HYDROXYLASE"/>
    <property type="match status" value="1"/>
</dbReference>
<dbReference type="Gene3D" id="3.30.70.2450">
    <property type="match status" value="1"/>
</dbReference>
<dbReference type="Gene3D" id="3.50.50.60">
    <property type="entry name" value="FAD/NAD(P)-binding domain"/>
    <property type="match status" value="1"/>
</dbReference>
<evidence type="ECO:0000313" key="3">
    <source>
        <dbReference type="EMBL" id="TFD65670.1"/>
    </source>
</evidence>
<evidence type="ECO:0000256" key="1">
    <source>
        <dbReference type="ARBA" id="ARBA00023002"/>
    </source>
</evidence>
<proteinExistence type="predicted"/>
<dbReference type="InterPro" id="IPR002938">
    <property type="entry name" value="FAD-bd"/>
</dbReference>
<dbReference type="AlphaFoldDB" id="A0A4R9AN44"/>
<dbReference type="InterPro" id="IPR050631">
    <property type="entry name" value="PheA/TfdB_FAD_monoxygenase"/>
</dbReference>
<name>A0A4R9AN44_9MICO</name>
<dbReference type="OrthoDB" id="4246007at2"/>
<accession>A0A4R9AN44</accession>
<dbReference type="RefSeq" id="WP_134555747.1">
    <property type="nucleotide sequence ID" value="NZ_SOHK01000014.1"/>
</dbReference>
<feature type="domain" description="FAD-binding" evidence="2">
    <location>
        <begin position="3"/>
        <end position="327"/>
    </location>
</feature>
<dbReference type="PANTHER" id="PTHR43476:SF3">
    <property type="entry name" value="FAD-BINDING MONOOXYGENASE"/>
    <property type="match status" value="1"/>
</dbReference>
<dbReference type="Proteomes" id="UP000298154">
    <property type="component" value="Unassembled WGS sequence"/>
</dbReference>
<dbReference type="Pfam" id="PF01494">
    <property type="entry name" value="FAD_binding_3"/>
    <property type="match status" value="1"/>
</dbReference>
<dbReference type="EMBL" id="SOHK01000014">
    <property type="protein sequence ID" value="TFD65670.1"/>
    <property type="molecule type" value="Genomic_DNA"/>
</dbReference>
<dbReference type="PROSITE" id="PS51257">
    <property type="entry name" value="PROKAR_LIPOPROTEIN"/>
    <property type="match status" value="1"/>
</dbReference>
<sequence length="374" mass="39762">MRDVVIVGGGPVGTMLACVLAVGGLDVEVLEQRETPSLRSRAIGIHPPSLAALAQIGVADALLERAVRIRAGEVRCDGRRLGALSFERAAPEYPFVVALPQYETEALLRARFEQLRPGRYRSGVTVTGVRDGDDAARLATTAGPIEARSVIGADGARSRVREQAGIGWRELGRRETYLMGDFADPGSSDASAVLYFERGGVVESFPLPGGRRRWVAMTDFLAADADSADLAALIHHRTGVNVGETLGAASAFAAQQRLAGSMHSGRIVLVGDAAHQISPIGGQGMNLGWLDAVALAPALQRALLEPRVAASVLGVYDRTRRNAARRAALQAGFNMEMGRPAHGLRLGARNALVRSLTLPPANELVARAFTMRWL</sequence>
<keyword evidence="3" id="KW-0503">Monooxygenase</keyword>
<comment type="caution">
    <text evidence="3">The sequence shown here is derived from an EMBL/GenBank/DDBJ whole genome shotgun (WGS) entry which is preliminary data.</text>
</comment>
<dbReference type="InterPro" id="IPR036188">
    <property type="entry name" value="FAD/NAD-bd_sf"/>
</dbReference>
<dbReference type="GO" id="GO:0071949">
    <property type="term" value="F:FAD binding"/>
    <property type="evidence" value="ECO:0007669"/>
    <property type="project" value="InterPro"/>
</dbReference>
<gene>
    <name evidence="3" type="ORF">E3T47_09000</name>
</gene>